<dbReference type="GO" id="GO:0006281">
    <property type="term" value="P:DNA repair"/>
    <property type="evidence" value="ECO:0007669"/>
    <property type="project" value="UniProtKB-KW"/>
</dbReference>
<dbReference type="HOGENOM" id="CLU_018297_3_1_10"/>
<accession>B3QM35</accession>
<dbReference type="GO" id="GO:0009432">
    <property type="term" value="P:SOS response"/>
    <property type="evidence" value="ECO:0007669"/>
    <property type="project" value="TreeGrafter"/>
</dbReference>
<sequence>MLKSLYVRDFALIDELSVSFAPGLTIITGETGAGKSILMGALNMVLGERASAEVVRAGARKAVIEAVFGGEHYEMIGEMLDEEEIERTPELILRRDISATGQSRCFINDTPCTVSLLKRAGQQLVDLHGQHDHQLLLHAETHAGMLDGFGLLHAETAQYRATLDEYRTLRRELQSLNERADALREKRDFIDYQYKELDVAALVEGEEQSIDEEINLLENAETLFSLSTELGQNLYESDSSAYTSLSSAVHLLEKLAGIDKSFEPWLDELRGAKATVEELNRFAGSYAGGIEFNSDRLEELRQRQMLLQRLAKKHCKSIDELIALRDRLAEELSLEENLAGELAATEAEIANSRTALSASAETLSEHRREAAGRLEEEIVAGLSTLGIPHSTFEVRFTREAAPDGDIEIDGTRYRAFDNGCDRVEFMISTNLGESPKPLAKVASGGEISRVMLAMKSALARSAELPILVFDEIDTGISGKVAQSVGFSLKRLSRMHQIMAITHLPQIAAMGDLHLAVVKRIEADRTLTGVAPLSDDEHVREVARLFSGADITETSLQLAKELVEAGRSAY</sequence>
<dbReference type="EMBL" id="CP001099">
    <property type="protein sequence ID" value="ACF10988.1"/>
    <property type="molecule type" value="Genomic_DNA"/>
</dbReference>
<evidence type="ECO:0000313" key="12">
    <source>
        <dbReference type="EMBL" id="ACF10988.1"/>
    </source>
</evidence>
<keyword evidence="4" id="KW-0547">Nucleotide-binding</keyword>
<dbReference type="NCBIfam" id="TIGR00634">
    <property type="entry name" value="recN"/>
    <property type="match status" value="1"/>
</dbReference>
<comment type="function">
    <text evidence="1 9">May be involved in recombinational repair of damaged DNA.</text>
</comment>
<evidence type="ECO:0000256" key="6">
    <source>
        <dbReference type="ARBA" id="ARBA00022840"/>
    </source>
</evidence>
<keyword evidence="5 9" id="KW-0227">DNA damage</keyword>
<organism evidence="12 13">
    <name type="scientific">Chlorobaculum parvum (strain DSM 263 / NCIMB 8327)</name>
    <name type="common">Chlorobium vibrioforme subsp. thiosulfatophilum</name>
    <dbReference type="NCBI Taxonomy" id="517417"/>
    <lineage>
        <taxon>Bacteria</taxon>
        <taxon>Pseudomonadati</taxon>
        <taxon>Chlorobiota</taxon>
        <taxon>Chlorobiia</taxon>
        <taxon>Chlorobiales</taxon>
        <taxon>Chlorobiaceae</taxon>
        <taxon>Chlorobaculum</taxon>
    </lineage>
</organism>
<proteinExistence type="inferred from homology"/>
<evidence type="ECO:0000313" key="13">
    <source>
        <dbReference type="Proteomes" id="UP000008811"/>
    </source>
</evidence>
<evidence type="ECO:0000259" key="11">
    <source>
        <dbReference type="Pfam" id="PF02463"/>
    </source>
</evidence>
<evidence type="ECO:0000256" key="3">
    <source>
        <dbReference type="ARBA" id="ARBA00021315"/>
    </source>
</evidence>
<reference evidence="12" key="1">
    <citation type="submission" date="2008-06" db="EMBL/GenBank/DDBJ databases">
        <title>Complete sequence of Chlorobaculum parvum NCIB 8327.</title>
        <authorList>
            <consortium name="US DOE Joint Genome Institute"/>
            <person name="Lucas S."/>
            <person name="Copeland A."/>
            <person name="Lapidus A."/>
            <person name="Glavina del Rio T."/>
            <person name="Dalin E."/>
            <person name="Tice H."/>
            <person name="Bruce D."/>
            <person name="Goodwin L."/>
            <person name="Pitluck S."/>
            <person name="Schmutz J."/>
            <person name="Larimer F."/>
            <person name="Land M."/>
            <person name="Hauser L."/>
            <person name="Kyrpides N."/>
            <person name="Mikhailova N."/>
            <person name="Zhao F."/>
            <person name="Li T."/>
            <person name="Liu Z."/>
            <person name="Overmann J."/>
            <person name="Bryant D.A."/>
            <person name="Richardson P."/>
        </authorList>
    </citation>
    <scope>NUCLEOTIDE SEQUENCE [LARGE SCALE GENOMIC DNA]</scope>
    <source>
        <strain evidence="12">NCIB 8327</strain>
    </source>
</reference>
<feature type="domain" description="RecF/RecN/SMC N-terminal" evidence="11">
    <location>
        <begin position="1"/>
        <end position="514"/>
    </location>
</feature>
<keyword evidence="10" id="KW-0175">Coiled coil</keyword>
<dbReference type="InterPro" id="IPR004604">
    <property type="entry name" value="DNA_recomb/repair_RecN"/>
</dbReference>
<dbReference type="GO" id="GO:0006310">
    <property type="term" value="P:DNA recombination"/>
    <property type="evidence" value="ECO:0007669"/>
    <property type="project" value="InterPro"/>
</dbReference>
<dbReference type="CDD" id="cd03241">
    <property type="entry name" value="ABC_RecN"/>
    <property type="match status" value="2"/>
</dbReference>
<evidence type="ECO:0000256" key="10">
    <source>
        <dbReference type="SAM" id="Coils"/>
    </source>
</evidence>
<evidence type="ECO:0000256" key="2">
    <source>
        <dbReference type="ARBA" id="ARBA00009441"/>
    </source>
</evidence>
<evidence type="ECO:0000256" key="7">
    <source>
        <dbReference type="ARBA" id="ARBA00023204"/>
    </source>
</evidence>
<dbReference type="PANTHER" id="PTHR11059">
    <property type="entry name" value="DNA REPAIR PROTEIN RECN"/>
    <property type="match status" value="1"/>
</dbReference>
<protein>
    <recommendedName>
        <fullName evidence="3 9">DNA repair protein RecN</fullName>
    </recommendedName>
    <alternativeName>
        <fullName evidence="8 9">Recombination protein N</fullName>
    </alternativeName>
</protein>
<dbReference type="STRING" id="517417.Cpar_0568"/>
<keyword evidence="13" id="KW-1185">Reference proteome</keyword>
<dbReference type="PIRSF" id="PIRSF003128">
    <property type="entry name" value="RecN"/>
    <property type="match status" value="1"/>
</dbReference>
<dbReference type="GO" id="GO:0043590">
    <property type="term" value="C:bacterial nucleoid"/>
    <property type="evidence" value="ECO:0007669"/>
    <property type="project" value="TreeGrafter"/>
</dbReference>
<dbReference type="RefSeq" id="WP_012501821.1">
    <property type="nucleotide sequence ID" value="NC_011027.1"/>
</dbReference>
<dbReference type="InterPro" id="IPR027417">
    <property type="entry name" value="P-loop_NTPase"/>
</dbReference>
<evidence type="ECO:0000256" key="1">
    <source>
        <dbReference type="ARBA" id="ARBA00003618"/>
    </source>
</evidence>
<dbReference type="KEGG" id="cpc:Cpar_0568"/>
<dbReference type="PANTHER" id="PTHR11059:SF0">
    <property type="entry name" value="DNA REPAIR PROTEIN RECN"/>
    <property type="match status" value="1"/>
</dbReference>
<dbReference type="SUPFAM" id="SSF52540">
    <property type="entry name" value="P-loop containing nucleoside triphosphate hydrolases"/>
    <property type="match status" value="2"/>
</dbReference>
<dbReference type="Gene3D" id="3.40.50.300">
    <property type="entry name" value="P-loop containing nucleotide triphosphate hydrolases"/>
    <property type="match status" value="2"/>
</dbReference>
<evidence type="ECO:0000256" key="4">
    <source>
        <dbReference type="ARBA" id="ARBA00022741"/>
    </source>
</evidence>
<dbReference type="Proteomes" id="UP000008811">
    <property type="component" value="Chromosome"/>
</dbReference>
<dbReference type="GO" id="GO:0005524">
    <property type="term" value="F:ATP binding"/>
    <property type="evidence" value="ECO:0007669"/>
    <property type="project" value="UniProtKB-KW"/>
</dbReference>
<dbReference type="FunFam" id="3.40.50.300:FF:000319">
    <property type="entry name" value="DNA repair protein RecN"/>
    <property type="match status" value="1"/>
</dbReference>
<dbReference type="AlphaFoldDB" id="B3QM35"/>
<dbReference type="eggNOG" id="COG0497">
    <property type="taxonomic scope" value="Bacteria"/>
</dbReference>
<keyword evidence="7 9" id="KW-0234">DNA repair</keyword>
<keyword evidence="6" id="KW-0067">ATP-binding</keyword>
<name>B3QM35_CHLP8</name>
<evidence type="ECO:0000256" key="8">
    <source>
        <dbReference type="ARBA" id="ARBA00033408"/>
    </source>
</evidence>
<evidence type="ECO:0000256" key="9">
    <source>
        <dbReference type="PIRNR" id="PIRNR003128"/>
    </source>
</evidence>
<feature type="coiled-coil region" evidence="10">
    <location>
        <begin position="159"/>
        <end position="223"/>
    </location>
</feature>
<dbReference type="Pfam" id="PF02463">
    <property type="entry name" value="SMC_N"/>
    <property type="match status" value="1"/>
</dbReference>
<dbReference type="OrthoDB" id="9806954at2"/>
<gene>
    <name evidence="12" type="ordered locus">Cpar_0568</name>
</gene>
<comment type="similarity">
    <text evidence="2 9">Belongs to the RecN family.</text>
</comment>
<evidence type="ECO:0000256" key="5">
    <source>
        <dbReference type="ARBA" id="ARBA00022763"/>
    </source>
</evidence>
<dbReference type="InterPro" id="IPR003395">
    <property type="entry name" value="RecF/RecN/SMC_N"/>
</dbReference>